<dbReference type="EMBL" id="KV424080">
    <property type="protein sequence ID" value="KZT52040.1"/>
    <property type="molecule type" value="Genomic_DNA"/>
</dbReference>
<dbReference type="AlphaFoldDB" id="A0A165D4D3"/>
<reference evidence="1 2" key="1">
    <citation type="journal article" date="2016" name="Mol. Biol. Evol.">
        <title>Comparative Genomics of Early-Diverging Mushroom-Forming Fungi Provides Insights into the Origins of Lignocellulose Decay Capabilities.</title>
        <authorList>
            <person name="Nagy L.G."/>
            <person name="Riley R."/>
            <person name="Tritt A."/>
            <person name="Adam C."/>
            <person name="Daum C."/>
            <person name="Floudas D."/>
            <person name="Sun H."/>
            <person name="Yadav J.S."/>
            <person name="Pangilinan J."/>
            <person name="Larsson K.H."/>
            <person name="Matsuura K."/>
            <person name="Barry K."/>
            <person name="Labutti K."/>
            <person name="Kuo R."/>
            <person name="Ohm R.A."/>
            <person name="Bhattacharya S.S."/>
            <person name="Shirouzu T."/>
            <person name="Yoshinaga Y."/>
            <person name="Martin F.M."/>
            <person name="Grigoriev I.V."/>
            <person name="Hibbett D.S."/>
        </authorList>
    </citation>
    <scope>NUCLEOTIDE SEQUENCE [LARGE SCALE GENOMIC DNA]</scope>
    <source>
        <strain evidence="1 2">HHB12733</strain>
    </source>
</reference>
<dbReference type="InParanoid" id="A0A165D4D3"/>
<accession>A0A165D4D3</accession>
<evidence type="ECO:0000313" key="1">
    <source>
        <dbReference type="EMBL" id="KZT52040.1"/>
    </source>
</evidence>
<proteinExistence type="predicted"/>
<dbReference type="STRING" id="1353952.A0A165D4D3"/>
<name>A0A165D4D3_9BASI</name>
<sequence length="116" mass="12972">MLELNNKIVGTKRLYVALAQRKDVRKQKLQSQIAAPGCKPIHPGLPYGATPQLFYRPPTAGYPPRQQPMIGYAPPPRLATRMPYAPDQQMPAVCPRWRSVCQPGARPDGLELFHLS</sequence>
<dbReference type="Proteomes" id="UP000076842">
    <property type="component" value="Unassembled WGS sequence"/>
</dbReference>
<protein>
    <submittedName>
        <fullName evidence="1">Uncharacterized protein</fullName>
    </submittedName>
</protein>
<organism evidence="1 2">
    <name type="scientific">Calocera cornea HHB12733</name>
    <dbReference type="NCBI Taxonomy" id="1353952"/>
    <lineage>
        <taxon>Eukaryota</taxon>
        <taxon>Fungi</taxon>
        <taxon>Dikarya</taxon>
        <taxon>Basidiomycota</taxon>
        <taxon>Agaricomycotina</taxon>
        <taxon>Dacrymycetes</taxon>
        <taxon>Dacrymycetales</taxon>
        <taxon>Dacrymycetaceae</taxon>
        <taxon>Calocera</taxon>
    </lineage>
</organism>
<keyword evidence="2" id="KW-1185">Reference proteome</keyword>
<gene>
    <name evidence="1" type="ORF">CALCODRAFT_502760</name>
</gene>
<dbReference type="OrthoDB" id="19742at2759"/>
<evidence type="ECO:0000313" key="2">
    <source>
        <dbReference type="Proteomes" id="UP000076842"/>
    </source>
</evidence>